<reference evidence="7" key="1">
    <citation type="submission" date="2020-11" db="EMBL/GenBank/DDBJ databases">
        <authorList>
            <person name="Tran Van P."/>
        </authorList>
    </citation>
    <scope>NUCLEOTIDE SEQUENCE</scope>
</reference>
<dbReference type="OrthoDB" id="5585685at2759"/>
<evidence type="ECO:0000256" key="3">
    <source>
        <dbReference type="ARBA" id="ARBA00022490"/>
    </source>
</evidence>
<accession>A0A7R9MUH6</accession>
<evidence type="ECO:0000256" key="6">
    <source>
        <dbReference type="SAM" id="MobiDB-lite"/>
    </source>
</evidence>
<keyword evidence="3" id="KW-0963">Cytoplasm</keyword>
<dbReference type="AlphaFoldDB" id="A0A7R9MUH6"/>
<dbReference type="GO" id="GO:0005085">
    <property type="term" value="F:guanyl-nucleotide exchange factor activity"/>
    <property type="evidence" value="ECO:0007669"/>
    <property type="project" value="UniProtKB-KW"/>
</dbReference>
<keyword evidence="5" id="KW-0143">Chaperone</keyword>
<dbReference type="PANTHER" id="PTHR12425">
    <property type="entry name" value="SYNEMBRYN"/>
    <property type="match status" value="1"/>
</dbReference>
<dbReference type="GO" id="GO:0005938">
    <property type="term" value="C:cell cortex"/>
    <property type="evidence" value="ECO:0007669"/>
    <property type="project" value="UniProtKB-SubCell"/>
</dbReference>
<dbReference type="PRINTS" id="PR01802">
    <property type="entry name" value="SYNEMBRYN"/>
</dbReference>
<dbReference type="PANTHER" id="PTHR12425:SF5">
    <property type="entry name" value="SYNEMBRYN"/>
    <property type="match status" value="1"/>
</dbReference>
<dbReference type="EMBL" id="CAJPVJ010054009">
    <property type="protein sequence ID" value="CAG2183440.1"/>
    <property type="molecule type" value="Genomic_DNA"/>
</dbReference>
<dbReference type="InterPro" id="IPR008376">
    <property type="entry name" value="Chaperone_Ric-8_A/B"/>
</dbReference>
<evidence type="ECO:0000256" key="5">
    <source>
        <dbReference type="ARBA" id="ARBA00023186"/>
    </source>
</evidence>
<organism evidence="7">
    <name type="scientific">Oppiella nova</name>
    <dbReference type="NCBI Taxonomy" id="334625"/>
    <lineage>
        <taxon>Eukaryota</taxon>
        <taxon>Metazoa</taxon>
        <taxon>Ecdysozoa</taxon>
        <taxon>Arthropoda</taxon>
        <taxon>Chelicerata</taxon>
        <taxon>Arachnida</taxon>
        <taxon>Acari</taxon>
        <taxon>Acariformes</taxon>
        <taxon>Sarcoptiformes</taxon>
        <taxon>Oribatida</taxon>
        <taxon>Brachypylina</taxon>
        <taxon>Oppioidea</taxon>
        <taxon>Oppiidae</taxon>
        <taxon>Oppiella</taxon>
    </lineage>
</organism>
<keyword evidence="8" id="KW-1185">Reference proteome</keyword>
<evidence type="ECO:0000256" key="1">
    <source>
        <dbReference type="ARBA" id="ARBA00004544"/>
    </source>
</evidence>
<sequence>MPAPSFEELLSPVTEMGRPDNPDHEYDEMNVEVIAVLLQFLSKRLDNELEIIVDSHLRNHTVQNSRERLAPVLTCLSEASRANATIRKYLRLKILPPLKDVKERPEEGTTLRNRLVRLMTSPHTEVKEL</sequence>
<dbReference type="GO" id="GO:0007186">
    <property type="term" value="P:G protein-coupled receptor signaling pathway"/>
    <property type="evidence" value="ECO:0007669"/>
    <property type="project" value="TreeGrafter"/>
</dbReference>
<gene>
    <name evidence="7" type="ORF">ONB1V03_LOCUS22860</name>
</gene>
<evidence type="ECO:0000256" key="4">
    <source>
        <dbReference type="ARBA" id="ARBA00022658"/>
    </source>
</evidence>
<feature type="region of interest" description="Disordered" evidence="6">
    <location>
        <begin position="1"/>
        <end position="25"/>
    </location>
</feature>
<feature type="non-terminal residue" evidence="7">
    <location>
        <position position="129"/>
    </location>
</feature>
<dbReference type="InterPro" id="IPR019318">
    <property type="entry name" value="Gua_nucleotide_exch_fac_Ric8"/>
</dbReference>
<evidence type="ECO:0000256" key="2">
    <source>
        <dbReference type="ARBA" id="ARBA00009049"/>
    </source>
</evidence>
<dbReference type="GO" id="GO:0001965">
    <property type="term" value="F:G-protein alpha-subunit binding"/>
    <property type="evidence" value="ECO:0007669"/>
    <property type="project" value="TreeGrafter"/>
</dbReference>
<name>A0A7R9MUH6_9ACAR</name>
<dbReference type="EMBL" id="OC968834">
    <property type="protein sequence ID" value="CAD7666414.1"/>
    <property type="molecule type" value="Genomic_DNA"/>
</dbReference>
<keyword evidence="4" id="KW-0344">Guanine-nucleotide releasing factor</keyword>
<comment type="subcellular location">
    <subcellularLocation>
        <location evidence="1">Cytoplasm</location>
        <location evidence="1">Cell cortex</location>
    </subcellularLocation>
</comment>
<dbReference type="Pfam" id="PF10165">
    <property type="entry name" value="Ric8"/>
    <property type="match status" value="1"/>
</dbReference>
<evidence type="ECO:0000313" key="8">
    <source>
        <dbReference type="Proteomes" id="UP000728032"/>
    </source>
</evidence>
<proteinExistence type="inferred from homology"/>
<evidence type="ECO:0000313" key="7">
    <source>
        <dbReference type="EMBL" id="CAD7666414.1"/>
    </source>
</evidence>
<protein>
    <submittedName>
        <fullName evidence="7">Uncharacterized protein</fullName>
    </submittedName>
</protein>
<comment type="similarity">
    <text evidence="2">Belongs to the synembryn family.</text>
</comment>
<dbReference type="Proteomes" id="UP000728032">
    <property type="component" value="Unassembled WGS sequence"/>
</dbReference>